<dbReference type="Proteomes" id="UP000195557">
    <property type="component" value="Unassembled WGS sequence"/>
</dbReference>
<gene>
    <name evidence="7" type="ORF">BE221DRAFT_165594</name>
</gene>
<keyword evidence="4" id="KW-0804">Transcription</keyword>
<dbReference type="OMA" id="RHADLEW"/>
<dbReference type="Gene3D" id="2.60.40.1490">
    <property type="entry name" value="Histone chaperone ASF1-like"/>
    <property type="match status" value="1"/>
</dbReference>
<dbReference type="GO" id="GO:0005634">
    <property type="term" value="C:nucleus"/>
    <property type="evidence" value="ECO:0007669"/>
    <property type="project" value="UniProtKB-SubCell"/>
</dbReference>
<comment type="subcellular location">
    <subcellularLocation>
        <location evidence="1">Nucleus</location>
    </subcellularLocation>
</comment>
<evidence type="ECO:0000256" key="5">
    <source>
        <dbReference type="ARBA" id="ARBA00023186"/>
    </source>
</evidence>
<protein>
    <submittedName>
        <fullName evidence="7">S-locus protein 7</fullName>
    </submittedName>
</protein>
<keyword evidence="5" id="KW-0143">Chaperone</keyword>
<dbReference type="Pfam" id="PF04729">
    <property type="entry name" value="ASF1_hist_chap"/>
    <property type="match status" value="1"/>
</dbReference>
<comment type="similarity">
    <text evidence="2">Belongs to the ASF1 family.</text>
</comment>
<dbReference type="InterPro" id="IPR006818">
    <property type="entry name" value="ASF1-like"/>
</dbReference>
<dbReference type="GO" id="GO:0000785">
    <property type="term" value="C:chromatin"/>
    <property type="evidence" value="ECO:0007669"/>
    <property type="project" value="TreeGrafter"/>
</dbReference>
<dbReference type="GO" id="GO:0042393">
    <property type="term" value="F:histone binding"/>
    <property type="evidence" value="ECO:0007669"/>
    <property type="project" value="TreeGrafter"/>
</dbReference>
<keyword evidence="6" id="KW-0539">Nucleus</keyword>
<dbReference type="PANTHER" id="PTHR12040:SF0">
    <property type="entry name" value="HISTONE CHAPERONE ASF1"/>
    <property type="match status" value="1"/>
</dbReference>
<keyword evidence="3" id="KW-0805">Transcription regulation</keyword>
<organism evidence="7">
    <name type="scientific">Ostreococcus tauri</name>
    <name type="common">Marine green alga</name>
    <dbReference type="NCBI Taxonomy" id="70448"/>
    <lineage>
        <taxon>Eukaryota</taxon>
        <taxon>Viridiplantae</taxon>
        <taxon>Chlorophyta</taxon>
        <taxon>Mamiellophyceae</taxon>
        <taxon>Mamiellales</taxon>
        <taxon>Bathycoccaceae</taxon>
        <taxon>Ostreococcus</taxon>
    </lineage>
</organism>
<dbReference type="GO" id="GO:0006335">
    <property type="term" value="P:DNA replication-dependent chromatin assembly"/>
    <property type="evidence" value="ECO:0007669"/>
    <property type="project" value="TreeGrafter"/>
</dbReference>
<evidence type="ECO:0000256" key="4">
    <source>
        <dbReference type="ARBA" id="ARBA00023163"/>
    </source>
</evidence>
<evidence type="ECO:0000256" key="3">
    <source>
        <dbReference type="ARBA" id="ARBA00023015"/>
    </source>
</evidence>
<sequence length="177" mass="19931">MDRHADLEWKLTYVGSAEDDEYDQVLDTVLVGPVVRGAYKFVFQANPPDVSKIPAEDILGVTVLLVTCSYNNEEFIRVGYYVNNEYADEELREDPPSQPRLDRVMRNILADKPRVTRFPCDFDAQAIPGMENVASEDAMMGDENQEVQQGGMGVDFSKDQAGFFQQQQAPGQTQGLW</sequence>
<proteinExistence type="inferred from homology"/>
<evidence type="ECO:0000256" key="6">
    <source>
        <dbReference type="ARBA" id="ARBA00023242"/>
    </source>
</evidence>
<dbReference type="PANTHER" id="PTHR12040">
    <property type="entry name" value="ANTI-SILENCING PROTEIN 1"/>
    <property type="match status" value="1"/>
</dbReference>
<dbReference type="eggNOG" id="KOG3265">
    <property type="taxonomic scope" value="Eukaryota"/>
</dbReference>
<evidence type="ECO:0000313" key="7">
    <source>
        <dbReference type="EMBL" id="OUS49432.1"/>
    </source>
</evidence>
<dbReference type="EMBL" id="KZ155771">
    <property type="protein sequence ID" value="OUS49432.1"/>
    <property type="molecule type" value="Genomic_DNA"/>
</dbReference>
<evidence type="ECO:0000256" key="2">
    <source>
        <dbReference type="ARBA" id="ARBA00006051"/>
    </source>
</evidence>
<accession>A0A1Y5IQP1</accession>
<dbReference type="InterPro" id="IPR036747">
    <property type="entry name" value="ASF1-like_sf"/>
</dbReference>
<dbReference type="AlphaFoldDB" id="A0A1Y5IQP1"/>
<name>A0A1Y5IQP1_OSTTA</name>
<reference evidence="7" key="1">
    <citation type="submission" date="2017-04" db="EMBL/GenBank/DDBJ databases">
        <title>Population genomics of picophytoplankton unveils novel chromosome hypervariability.</title>
        <authorList>
            <consortium name="DOE Joint Genome Institute"/>
            <person name="Blanc-Mathieu R."/>
            <person name="Krasovec M."/>
            <person name="Hebrard M."/>
            <person name="Yau S."/>
            <person name="Desgranges E."/>
            <person name="Martin J."/>
            <person name="Schackwitz W."/>
            <person name="Kuo A."/>
            <person name="Salin G."/>
            <person name="Donnadieu C."/>
            <person name="Desdevises Y."/>
            <person name="Sanchez-Ferandin S."/>
            <person name="Moreau H."/>
            <person name="Rivals E."/>
            <person name="Grigoriev I.V."/>
            <person name="Grimsley N."/>
            <person name="Eyre-Walker A."/>
            <person name="Piganeau G."/>
        </authorList>
    </citation>
    <scope>NUCLEOTIDE SEQUENCE [LARGE SCALE GENOMIC DNA]</scope>
    <source>
        <strain evidence="7">RCC 1115</strain>
    </source>
</reference>
<evidence type="ECO:0000256" key="1">
    <source>
        <dbReference type="ARBA" id="ARBA00004123"/>
    </source>
</evidence>
<dbReference type="SUPFAM" id="SSF101546">
    <property type="entry name" value="ASF1-like"/>
    <property type="match status" value="1"/>
</dbReference>